<evidence type="ECO:0000256" key="21">
    <source>
        <dbReference type="ARBA" id="ARBA00034078"/>
    </source>
</evidence>
<dbReference type="PANTHER" id="PTHR10134">
    <property type="entry name" value="CYTOCHROME B-C1 COMPLEX SUBUNIT RIESKE, MITOCHONDRIAL"/>
    <property type="match status" value="1"/>
</dbReference>
<dbReference type="Gene3D" id="1.20.5.510">
    <property type="entry name" value="Single helix bin"/>
    <property type="match status" value="1"/>
</dbReference>
<dbReference type="GO" id="GO:0005886">
    <property type="term" value="C:plasma membrane"/>
    <property type="evidence" value="ECO:0007669"/>
    <property type="project" value="UniProtKB-SubCell"/>
</dbReference>
<keyword evidence="16" id="KW-0411">Iron-sulfur</keyword>
<evidence type="ECO:0000256" key="20">
    <source>
        <dbReference type="ARBA" id="ARBA00032409"/>
    </source>
</evidence>
<comment type="caution">
    <text evidence="24">The sequence shown here is derived from an EMBL/GenBank/DDBJ whole genome shotgun (WGS) entry which is preliminary data.</text>
</comment>
<evidence type="ECO:0000256" key="4">
    <source>
        <dbReference type="ARBA" id="ARBA00011649"/>
    </source>
</evidence>
<dbReference type="FunFam" id="2.102.10.10:FF:000001">
    <property type="entry name" value="Cytochrome b-c1 complex subunit Rieske, mitochondrial"/>
    <property type="match status" value="1"/>
</dbReference>
<dbReference type="GO" id="GO:0008121">
    <property type="term" value="F:quinol-cytochrome-c reductase activity"/>
    <property type="evidence" value="ECO:0007669"/>
    <property type="project" value="UniProtKB-EC"/>
</dbReference>
<feature type="domain" description="Rieske" evidence="23">
    <location>
        <begin position="90"/>
        <end position="184"/>
    </location>
</feature>
<comment type="function">
    <text evidence="1">Component of the ubiquinol-cytochrome c reductase complex (complex III or cytochrome b-c1 complex), which is a respiratory chain that generates an electrochemical potential coupled to ATP synthesis.</text>
</comment>
<reference evidence="24" key="1">
    <citation type="journal article" date="2015" name="Nature">
        <title>Complex archaea that bridge the gap between prokaryotes and eukaryotes.</title>
        <authorList>
            <person name="Spang A."/>
            <person name="Saw J.H."/>
            <person name="Jorgensen S.L."/>
            <person name="Zaremba-Niedzwiedzka K."/>
            <person name="Martijn J."/>
            <person name="Lind A.E."/>
            <person name="van Eijk R."/>
            <person name="Schleper C."/>
            <person name="Guy L."/>
            <person name="Ettema T.J."/>
        </authorList>
    </citation>
    <scope>NUCLEOTIDE SEQUENCE</scope>
</reference>
<dbReference type="PROSITE" id="PS51318">
    <property type="entry name" value="TAT"/>
    <property type="match status" value="1"/>
</dbReference>
<dbReference type="InterPro" id="IPR006317">
    <property type="entry name" value="Ubiquinol_cyt_c_Rdtase_Fe-S-su"/>
</dbReference>
<evidence type="ECO:0000256" key="15">
    <source>
        <dbReference type="ARBA" id="ARBA00023004"/>
    </source>
</evidence>
<dbReference type="AlphaFoldDB" id="A0A0F9UFH2"/>
<accession>A0A0F9UFH2</accession>
<gene>
    <name evidence="24" type="ORF">LCGC14_0613500</name>
</gene>
<evidence type="ECO:0000256" key="14">
    <source>
        <dbReference type="ARBA" id="ARBA00022989"/>
    </source>
</evidence>
<dbReference type="Pfam" id="PF00355">
    <property type="entry name" value="Rieske"/>
    <property type="match status" value="1"/>
</dbReference>
<comment type="catalytic activity">
    <reaction evidence="19">
        <text>a quinol + 2 Fe(III)-[cytochrome c](out) = a quinone + 2 Fe(II)-[cytochrome c](out) + 2 H(+)(out)</text>
        <dbReference type="Rhea" id="RHEA:11484"/>
        <dbReference type="Rhea" id="RHEA-COMP:10350"/>
        <dbReference type="Rhea" id="RHEA-COMP:14399"/>
        <dbReference type="ChEBI" id="CHEBI:15378"/>
        <dbReference type="ChEBI" id="CHEBI:24646"/>
        <dbReference type="ChEBI" id="CHEBI:29033"/>
        <dbReference type="ChEBI" id="CHEBI:29034"/>
        <dbReference type="ChEBI" id="CHEBI:132124"/>
        <dbReference type="EC" id="7.1.1.8"/>
    </reaction>
</comment>
<keyword evidence="12" id="KW-1278">Translocase</keyword>
<dbReference type="InterPro" id="IPR006311">
    <property type="entry name" value="TAT_signal"/>
</dbReference>
<proteinExistence type="inferred from homology"/>
<keyword evidence="7" id="KW-0813">Transport</keyword>
<dbReference type="PROSITE" id="PS51296">
    <property type="entry name" value="RIESKE"/>
    <property type="match status" value="1"/>
</dbReference>
<dbReference type="CDD" id="cd03470">
    <property type="entry name" value="Rieske_cytochrome_bc1"/>
    <property type="match status" value="1"/>
</dbReference>
<evidence type="ECO:0000256" key="9">
    <source>
        <dbReference type="ARBA" id="ARBA00022692"/>
    </source>
</evidence>
<dbReference type="PRINTS" id="PR00162">
    <property type="entry name" value="RIESKE"/>
</dbReference>
<evidence type="ECO:0000256" key="13">
    <source>
        <dbReference type="ARBA" id="ARBA00022982"/>
    </source>
</evidence>
<comment type="subcellular location">
    <subcellularLocation>
        <location evidence="2">Cell membrane</location>
        <topology evidence="2">Single-pass membrane protein</topology>
    </subcellularLocation>
</comment>
<dbReference type="InterPro" id="IPR017941">
    <property type="entry name" value="Rieske_2Fe-2S"/>
</dbReference>
<feature type="transmembrane region" description="Helical" evidence="22">
    <location>
        <begin position="21"/>
        <end position="43"/>
    </location>
</feature>
<dbReference type="GO" id="GO:0051537">
    <property type="term" value="F:2 iron, 2 sulfur cluster binding"/>
    <property type="evidence" value="ECO:0007669"/>
    <property type="project" value="UniProtKB-KW"/>
</dbReference>
<evidence type="ECO:0000256" key="16">
    <source>
        <dbReference type="ARBA" id="ARBA00023014"/>
    </source>
</evidence>
<dbReference type="InterPro" id="IPR014349">
    <property type="entry name" value="Rieske_Fe-S_prot"/>
</dbReference>
<evidence type="ECO:0000256" key="11">
    <source>
        <dbReference type="ARBA" id="ARBA00022723"/>
    </source>
</evidence>
<evidence type="ECO:0000256" key="2">
    <source>
        <dbReference type="ARBA" id="ARBA00004162"/>
    </source>
</evidence>
<evidence type="ECO:0000256" key="17">
    <source>
        <dbReference type="ARBA" id="ARBA00023136"/>
    </source>
</evidence>
<evidence type="ECO:0000256" key="7">
    <source>
        <dbReference type="ARBA" id="ARBA00022448"/>
    </source>
</evidence>
<comment type="subunit">
    <text evidence="4">The main subunits of complex b-c1 are: cytochrome b, cytochrome c1 and the Rieske protein.</text>
</comment>
<dbReference type="InterPro" id="IPR036922">
    <property type="entry name" value="Rieske_2Fe-2S_sf"/>
</dbReference>
<comment type="cofactor">
    <cofactor evidence="21">
        <name>[2Fe-2S] cluster</name>
        <dbReference type="ChEBI" id="CHEBI:190135"/>
    </cofactor>
</comment>
<keyword evidence="11" id="KW-0479">Metal-binding</keyword>
<dbReference type="GO" id="GO:0046872">
    <property type="term" value="F:metal ion binding"/>
    <property type="evidence" value="ECO:0007669"/>
    <property type="project" value="UniProtKB-KW"/>
</dbReference>
<keyword evidence="9 22" id="KW-0812">Transmembrane</keyword>
<organism evidence="24">
    <name type="scientific">marine sediment metagenome</name>
    <dbReference type="NCBI Taxonomy" id="412755"/>
    <lineage>
        <taxon>unclassified sequences</taxon>
        <taxon>metagenomes</taxon>
        <taxon>ecological metagenomes</taxon>
    </lineage>
</organism>
<sequence>MSADMSGSGSPAEAAGATRRDFLYIATGAMAAVGTAVALWPFIDSMNPTADVLALSSVDIDLSSVEVGQRITAMWRSRPVFIARRTPEEIARARADDGDPGLIDPATDASRVLQDEWLVVVGVCTHLGCIPLGQDPAAPRGDWGGWFCPCHGSVYDTAGRVRRSPAPRNLDVPPYEFLDNGAVRIG</sequence>
<evidence type="ECO:0000259" key="23">
    <source>
        <dbReference type="PROSITE" id="PS51296"/>
    </source>
</evidence>
<keyword evidence="18" id="KW-1015">Disulfide bond</keyword>
<keyword evidence="15" id="KW-0408">Iron</keyword>
<evidence type="ECO:0000256" key="10">
    <source>
        <dbReference type="ARBA" id="ARBA00022714"/>
    </source>
</evidence>
<dbReference type="EC" id="7.1.1.8" evidence="5"/>
<evidence type="ECO:0000256" key="22">
    <source>
        <dbReference type="SAM" id="Phobius"/>
    </source>
</evidence>
<evidence type="ECO:0000256" key="1">
    <source>
        <dbReference type="ARBA" id="ARBA00002444"/>
    </source>
</evidence>
<evidence type="ECO:0000256" key="5">
    <source>
        <dbReference type="ARBA" id="ARBA00012951"/>
    </source>
</evidence>
<dbReference type="Pfam" id="PF10399">
    <property type="entry name" value="UCR_Fe-S_N"/>
    <property type="match status" value="1"/>
</dbReference>
<evidence type="ECO:0000256" key="19">
    <source>
        <dbReference type="ARBA" id="ARBA00029351"/>
    </source>
</evidence>
<dbReference type="Gene3D" id="2.102.10.10">
    <property type="entry name" value="Rieske [2Fe-2S] iron-sulphur domain"/>
    <property type="match status" value="1"/>
</dbReference>
<dbReference type="InterPro" id="IPR019470">
    <property type="entry name" value="Ubiq_cytC_Rdtase_Fe-S_su_TAT"/>
</dbReference>
<keyword evidence="14 22" id="KW-1133">Transmembrane helix</keyword>
<dbReference type="NCBIfam" id="TIGR01416">
    <property type="entry name" value="Rieske_proteo"/>
    <property type="match status" value="1"/>
</dbReference>
<protein>
    <recommendedName>
        <fullName evidence="6">Ubiquinol-cytochrome c reductase iron-sulfur subunit</fullName>
        <ecNumber evidence="5">7.1.1.8</ecNumber>
    </recommendedName>
    <alternativeName>
        <fullName evidence="20">Rieske iron-sulfur protein</fullName>
    </alternativeName>
</protein>
<dbReference type="SUPFAM" id="SSF50022">
    <property type="entry name" value="ISP domain"/>
    <property type="match status" value="1"/>
</dbReference>
<keyword evidence="8" id="KW-1003">Cell membrane</keyword>
<name>A0A0F9UFH2_9ZZZZ</name>
<keyword evidence="13" id="KW-0249">Electron transport</keyword>
<keyword evidence="17 22" id="KW-0472">Membrane</keyword>
<evidence type="ECO:0000256" key="8">
    <source>
        <dbReference type="ARBA" id="ARBA00022475"/>
    </source>
</evidence>
<evidence type="ECO:0000256" key="12">
    <source>
        <dbReference type="ARBA" id="ARBA00022967"/>
    </source>
</evidence>
<keyword evidence="10" id="KW-0001">2Fe-2S</keyword>
<comment type="similarity">
    <text evidence="3">Belongs to the Rieske iron-sulfur protein family.</text>
</comment>
<evidence type="ECO:0000256" key="3">
    <source>
        <dbReference type="ARBA" id="ARBA00010651"/>
    </source>
</evidence>
<evidence type="ECO:0000256" key="18">
    <source>
        <dbReference type="ARBA" id="ARBA00023157"/>
    </source>
</evidence>
<evidence type="ECO:0000313" key="24">
    <source>
        <dbReference type="EMBL" id="KKN52338.1"/>
    </source>
</evidence>
<evidence type="ECO:0000256" key="6">
    <source>
        <dbReference type="ARBA" id="ARBA00019816"/>
    </source>
</evidence>
<dbReference type="EMBL" id="LAZR01001023">
    <property type="protein sequence ID" value="KKN52338.1"/>
    <property type="molecule type" value="Genomic_DNA"/>
</dbReference>
<dbReference type="InterPro" id="IPR005805">
    <property type="entry name" value="Rieske_Fe-S_prot_C"/>
</dbReference>